<dbReference type="PANTHER" id="PTHR12110:SF21">
    <property type="entry name" value="XYLOSE ISOMERASE-LIKE TIM BARREL DOMAIN-CONTAINING PROTEIN"/>
    <property type="match status" value="1"/>
</dbReference>
<feature type="domain" description="ATPase BadF/BadG/BcrA/BcrD type" evidence="2">
    <location>
        <begin position="7"/>
        <end position="258"/>
    </location>
</feature>
<dbReference type="SUPFAM" id="SSF51658">
    <property type="entry name" value="Xylose isomerase-like"/>
    <property type="match status" value="1"/>
</dbReference>
<evidence type="ECO:0000259" key="2">
    <source>
        <dbReference type="Pfam" id="PF01869"/>
    </source>
</evidence>
<keyword evidence="4" id="KW-1185">Reference proteome</keyword>
<evidence type="ECO:0000259" key="1">
    <source>
        <dbReference type="Pfam" id="PF01261"/>
    </source>
</evidence>
<proteinExistence type="predicted"/>
<dbReference type="InterPro" id="IPR002731">
    <property type="entry name" value="ATPase_BadF"/>
</dbReference>
<dbReference type="GO" id="GO:0016853">
    <property type="term" value="F:isomerase activity"/>
    <property type="evidence" value="ECO:0007669"/>
    <property type="project" value="UniProtKB-KW"/>
</dbReference>
<dbReference type="InterPro" id="IPR013022">
    <property type="entry name" value="Xyl_isomerase-like_TIM-brl"/>
</dbReference>
<dbReference type="RefSeq" id="WP_141962446.1">
    <property type="nucleotide sequence ID" value="NZ_VFOZ01000002.1"/>
</dbReference>
<dbReference type="AlphaFoldDB" id="A0A543C003"/>
<accession>A0A543C003</accession>
<dbReference type="Pfam" id="PF01261">
    <property type="entry name" value="AP_endonuc_2"/>
    <property type="match status" value="1"/>
</dbReference>
<keyword evidence="3" id="KW-0413">Isomerase</keyword>
<protein>
    <submittedName>
        <fullName evidence="3">Sugar phosphate isomerase/epimerase</fullName>
    </submittedName>
</protein>
<sequence>MIPLWAVDAGGSTTTVIAAGSTARKTYGSVNPASVGTGPATRTLRAVFGDVAAALGGRPGAGWVATAAVDLTGDDGEAARLRDLALAAGVRGRLLVSNDSVPWLAAPPLAGRGVVVVCGTGSGFVAAGDGGEVCRVGGCEYLGSDEGSAFDLGLAGLRAAVRAGDGRGPATAIGARLTSLAAGRSPAELARELAAEAFPKAAVAALAPVVCDAWLDGDGPAAELVSAAVGELVLGVRAASDRAGLTGDWSVAAGGGVLRGCPPLFAELERRLGAELSVTEVVAVDEPVATVHAALESRVHDGEVRAPSAAWLLDLDPPPVRSRPPVRHRADDRQVAVGLCLAAWGGSGLPAALEYAAQVGADAVDLPTDTTSGLVDLTRWAREADYRADLRAAAGDVAVDCVSNSRDTQLLLGPHGPHTDPVLGGPAAAKRDHALRCALDTVRLAADLGAPCVRLMFGVPDVARWLSWWHSSVSWADNIAAWCEEARPVLSLAAEHGVTLLVEPHPKQVVYDRASARQLLDAVAGTSTSASVRLCVDPANLAATGHDPVDAVRGWGDGLGAAHAKDLQRWNAPQPPSGAGWSRYGPGPPIRFRALGAGELPWPAIVSALLDEDFHGVLYVEHEDALLPREQSVAASVRLLRELLPQGDPQGRTW</sequence>
<dbReference type="InterPro" id="IPR036237">
    <property type="entry name" value="Xyl_isomerase-like_sf"/>
</dbReference>
<gene>
    <name evidence="3" type="ORF">FB559_7711</name>
</gene>
<dbReference type="Pfam" id="PF01869">
    <property type="entry name" value="BcrAD_BadFG"/>
    <property type="match status" value="1"/>
</dbReference>
<evidence type="ECO:0000313" key="4">
    <source>
        <dbReference type="Proteomes" id="UP000316096"/>
    </source>
</evidence>
<comment type="caution">
    <text evidence="3">The sequence shown here is derived from an EMBL/GenBank/DDBJ whole genome shotgun (WGS) entry which is preliminary data.</text>
</comment>
<feature type="domain" description="Xylose isomerase-like TIM barrel" evidence="1">
    <location>
        <begin position="353"/>
        <end position="643"/>
    </location>
</feature>
<name>A0A543C003_9ACTN</name>
<dbReference type="Gene3D" id="3.30.420.40">
    <property type="match status" value="2"/>
</dbReference>
<dbReference type="SUPFAM" id="SSF53067">
    <property type="entry name" value="Actin-like ATPase domain"/>
    <property type="match status" value="1"/>
</dbReference>
<dbReference type="Gene3D" id="3.20.20.150">
    <property type="entry name" value="Divalent-metal-dependent TIM barrel enzymes"/>
    <property type="match status" value="1"/>
</dbReference>
<dbReference type="PANTHER" id="PTHR12110">
    <property type="entry name" value="HYDROXYPYRUVATE ISOMERASE"/>
    <property type="match status" value="1"/>
</dbReference>
<dbReference type="InterPro" id="IPR050312">
    <property type="entry name" value="IolE/XylAMocC-like"/>
</dbReference>
<dbReference type="EMBL" id="VFOZ01000002">
    <property type="protein sequence ID" value="TQL90407.1"/>
    <property type="molecule type" value="Genomic_DNA"/>
</dbReference>
<dbReference type="InterPro" id="IPR043129">
    <property type="entry name" value="ATPase_NBD"/>
</dbReference>
<evidence type="ECO:0000313" key="3">
    <source>
        <dbReference type="EMBL" id="TQL90407.1"/>
    </source>
</evidence>
<organism evidence="3 4">
    <name type="scientific">Actinoallomurus bryophytorum</name>
    <dbReference type="NCBI Taxonomy" id="1490222"/>
    <lineage>
        <taxon>Bacteria</taxon>
        <taxon>Bacillati</taxon>
        <taxon>Actinomycetota</taxon>
        <taxon>Actinomycetes</taxon>
        <taxon>Streptosporangiales</taxon>
        <taxon>Thermomonosporaceae</taxon>
        <taxon>Actinoallomurus</taxon>
    </lineage>
</organism>
<dbReference type="Proteomes" id="UP000316096">
    <property type="component" value="Unassembled WGS sequence"/>
</dbReference>
<reference evidence="3 4" key="1">
    <citation type="submission" date="2019-06" db="EMBL/GenBank/DDBJ databases">
        <title>Sequencing the genomes of 1000 actinobacteria strains.</title>
        <authorList>
            <person name="Klenk H.-P."/>
        </authorList>
    </citation>
    <scope>NUCLEOTIDE SEQUENCE [LARGE SCALE GENOMIC DNA]</scope>
    <source>
        <strain evidence="3 4">DSM 102200</strain>
    </source>
</reference>
<dbReference type="OrthoDB" id="1900402at2"/>